<dbReference type="InterPro" id="IPR013154">
    <property type="entry name" value="ADH-like_N"/>
</dbReference>
<feature type="domain" description="Enoyl reductase (ER)" evidence="7">
    <location>
        <begin position="11"/>
        <end position="361"/>
    </location>
</feature>
<keyword evidence="8" id="KW-0614">Plasmid</keyword>
<geneLocation type="plasmid" evidence="8 9">
    <name>pBB1</name>
</geneLocation>
<evidence type="ECO:0000256" key="4">
    <source>
        <dbReference type="ARBA" id="ARBA00022833"/>
    </source>
</evidence>
<dbReference type="Proteomes" id="UP000006798">
    <property type="component" value="Plasmid pBB1"/>
</dbReference>
<dbReference type="FunFam" id="3.40.50.720:FF:000003">
    <property type="entry name" value="S-(hydroxymethyl)glutathione dehydrogenase"/>
    <property type="match status" value="1"/>
</dbReference>
<evidence type="ECO:0000259" key="7">
    <source>
        <dbReference type="SMART" id="SM00829"/>
    </source>
</evidence>
<proteinExistence type="inferred from homology"/>
<dbReference type="CDD" id="cd08278">
    <property type="entry name" value="benzyl_alcohol_DH"/>
    <property type="match status" value="1"/>
</dbReference>
<name>F8GUC8_CUPNN</name>
<organism evidence="8 9">
    <name type="scientific">Cupriavidus necator (strain ATCC 43291 / DSM 13513 / CCUG 52238 / LMG 8453 / N-1)</name>
    <name type="common">Ralstonia eutropha</name>
    <dbReference type="NCBI Taxonomy" id="1042878"/>
    <lineage>
        <taxon>Bacteria</taxon>
        <taxon>Pseudomonadati</taxon>
        <taxon>Pseudomonadota</taxon>
        <taxon>Betaproteobacteria</taxon>
        <taxon>Burkholderiales</taxon>
        <taxon>Burkholderiaceae</taxon>
        <taxon>Cupriavidus</taxon>
    </lineage>
</organism>
<keyword evidence="4 6" id="KW-0862">Zinc</keyword>
<evidence type="ECO:0000256" key="5">
    <source>
        <dbReference type="ARBA" id="ARBA00023002"/>
    </source>
</evidence>
<dbReference type="PANTHER" id="PTHR43350">
    <property type="entry name" value="NAD-DEPENDENT ALCOHOL DEHYDROGENASE"/>
    <property type="match status" value="1"/>
</dbReference>
<comment type="similarity">
    <text evidence="2 6">Belongs to the zinc-containing alcohol dehydrogenase family.</text>
</comment>
<dbReference type="InterPro" id="IPR036291">
    <property type="entry name" value="NAD(P)-bd_dom_sf"/>
</dbReference>
<dbReference type="InterPro" id="IPR020843">
    <property type="entry name" value="ER"/>
</dbReference>
<dbReference type="KEGG" id="cnc:CNE_BB1p09200"/>
<gene>
    <name evidence="8" type="primary">xylB2</name>
    <name evidence="8" type="ordered locus">CNE_BB1p09200</name>
</gene>
<evidence type="ECO:0000313" key="8">
    <source>
        <dbReference type="EMBL" id="AEI82332.1"/>
    </source>
</evidence>
<dbReference type="GeneID" id="34312115"/>
<sequence length="368" mass="39113">MKIEAAVLQEDRTFAIEWVELADPRPDEVLVRIVAAGMCHTDLAAMSGQLPYPTPAVLGHEGAGIVMETGARVTHLKRGDHVLLTFASCRACERCVANEPNACTEFIRYNVVGCRPDGSCTHSRHGQPLAGSFFYQSSFATHALAHFSNVVKVPDDLPLDVIAPLGCGIQTGAGAVLNILRPSASSSIAIFGTGAVGLAALMAAKISGCDRIVAVDRHASRLELARSLGASDTIQASQGNLLEQLRDIAGGDYQFVIDTTGVPAVMSAAIQSLGRHGTAVLLGGSPHGAMFEIPARALSGGRTIRSSIEGDAIPEKFLPKLIDFYRRGALPLERIITRYRLEDIQQAVHDSESGVTIKPVLCMPNLPF</sequence>
<dbReference type="Pfam" id="PF08240">
    <property type="entry name" value="ADH_N"/>
    <property type="match status" value="1"/>
</dbReference>
<evidence type="ECO:0000256" key="6">
    <source>
        <dbReference type="RuleBase" id="RU361277"/>
    </source>
</evidence>
<keyword evidence="5 8" id="KW-0560">Oxidoreductase</keyword>
<dbReference type="InterPro" id="IPR011032">
    <property type="entry name" value="GroES-like_sf"/>
</dbReference>
<reference evidence="8 9" key="1">
    <citation type="journal article" date="2011" name="J. Bacteriol.">
        <title>Complete genome sequence of the type strain Cupriavidus necator N-1.</title>
        <authorList>
            <person name="Poehlein A."/>
            <person name="Kusian B."/>
            <person name="Friedrich B."/>
            <person name="Daniel R."/>
            <person name="Bowien B."/>
        </authorList>
    </citation>
    <scope>NUCLEOTIDE SEQUENCE [LARGE SCALE GENOMIC DNA]</scope>
    <source>
        <strain evidence="9">ATCC 43291 / DSM 13513 / CCUG 52238 / LMG 8453 / N-1</strain>
        <plasmid evidence="8 9">pBB1</plasmid>
    </source>
</reference>
<evidence type="ECO:0000256" key="2">
    <source>
        <dbReference type="ARBA" id="ARBA00008072"/>
    </source>
</evidence>
<dbReference type="InterPro" id="IPR013149">
    <property type="entry name" value="ADH-like_C"/>
</dbReference>
<dbReference type="GO" id="GO:0018456">
    <property type="term" value="F:aryl-alcohol dehydrogenase (NAD+) activity"/>
    <property type="evidence" value="ECO:0007669"/>
    <property type="project" value="UniProtKB-EC"/>
</dbReference>
<dbReference type="Gene3D" id="3.90.180.10">
    <property type="entry name" value="Medium-chain alcohol dehydrogenases, catalytic domain"/>
    <property type="match status" value="1"/>
</dbReference>
<dbReference type="SUPFAM" id="SSF51735">
    <property type="entry name" value="NAD(P)-binding Rossmann-fold domains"/>
    <property type="match status" value="1"/>
</dbReference>
<dbReference type="AlphaFoldDB" id="F8GUC8"/>
<dbReference type="EMBL" id="CP002879">
    <property type="protein sequence ID" value="AEI82332.1"/>
    <property type="molecule type" value="Genomic_DNA"/>
</dbReference>
<evidence type="ECO:0000256" key="1">
    <source>
        <dbReference type="ARBA" id="ARBA00001947"/>
    </source>
</evidence>
<dbReference type="PROSITE" id="PS00059">
    <property type="entry name" value="ADH_ZINC"/>
    <property type="match status" value="1"/>
</dbReference>
<dbReference type="SUPFAM" id="SSF50129">
    <property type="entry name" value="GroES-like"/>
    <property type="match status" value="1"/>
</dbReference>
<dbReference type="GO" id="GO:0008270">
    <property type="term" value="F:zinc ion binding"/>
    <property type="evidence" value="ECO:0007669"/>
    <property type="project" value="InterPro"/>
</dbReference>
<protein>
    <submittedName>
        <fullName evidence="8">Aryl-alcohol dehydrogenase XylB</fullName>
        <ecNumber evidence="8">1.1.1.90</ecNumber>
    </submittedName>
</protein>
<keyword evidence="3 6" id="KW-0479">Metal-binding</keyword>
<evidence type="ECO:0000313" key="9">
    <source>
        <dbReference type="Proteomes" id="UP000006798"/>
    </source>
</evidence>
<accession>F8GUC8</accession>
<dbReference type="EC" id="1.1.1.90" evidence="8"/>
<dbReference type="HOGENOM" id="CLU_026673_14_1_4"/>
<dbReference type="RefSeq" id="WP_013959364.1">
    <property type="nucleotide sequence ID" value="NC_015727.1"/>
</dbReference>
<evidence type="ECO:0000256" key="3">
    <source>
        <dbReference type="ARBA" id="ARBA00022723"/>
    </source>
</evidence>
<dbReference type="SMART" id="SM00829">
    <property type="entry name" value="PKS_ER"/>
    <property type="match status" value="1"/>
</dbReference>
<comment type="cofactor">
    <cofactor evidence="1 6">
        <name>Zn(2+)</name>
        <dbReference type="ChEBI" id="CHEBI:29105"/>
    </cofactor>
</comment>
<dbReference type="PANTHER" id="PTHR43350:SF2">
    <property type="entry name" value="GROES-LIKE ZINC-BINDING ALCOHOL DEHYDROGENASE FAMILY PROTEIN"/>
    <property type="match status" value="1"/>
</dbReference>
<dbReference type="Pfam" id="PF00107">
    <property type="entry name" value="ADH_zinc_N"/>
    <property type="match status" value="1"/>
</dbReference>
<dbReference type="Gene3D" id="3.40.50.720">
    <property type="entry name" value="NAD(P)-binding Rossmann-like Domain"/>
    <property type="match status" value="1"/>
</dbReference>
<dbReference type="InterPro" id="IPR002328">
    <property type="entry name" value="ADH_Zn_CS"/>
</dbReference>